<evidence type="ECO:0000313" key="1">
    <source>
        <dbReference type="EMBL" id="KAF4135245.1"/>
    </source>
</evidence>
<name>A0A8S9U2B0_PHYIN</name>
<dbReference type="Proteomes" id="UP000704712">
    <property type="component" value="Unassembled WGS sequence"/>
</dbReference>
<proteinExistence type="predicted"/>
<reference evidence="1" key="1">
    <citation type="submission" date="2020-03" db="EMBL/GenBank/DDBJ databases">
        <title>Hybrid Assembly of Korean Phytophthora infestans isolates.</title>
        <authorList>
            <person name="Prokchorchik M."/>
            <person name="Lee Y."/>
            <person name="Seo J."/>
            <person name="Cho J.-H."/>
            <person name="Park Y.-E."/>
            <person name="Jang D.-C."/>
            <person name="Im J.-S."/>
            <person name="Choi J.-G."/>
            <person name="Park H.-J."/>
            <person name="Lee G.-B."/>
            <person name="Lee Y.-G."/>
            <person name="Hong S.-Y."/>
            <person name="Cho K."/>
            <person name="Sohn K.H."/>
        </authorList>
    </citation>
    <scope>NUCLEOTIDE SEQUENCE</scope>
    <source>
        <strain evidence="1">KR_2_A2</strain>
    </source>
</reference>
<accession>A0A8S9U2B0</accession>
<protein>
    <submittedName>
        <fullName evidence="1">Uncharacterized protein</fullName>
    </submittedName>
</protein>
<organism evidence="1 2">
    <name type="scientific">Phytophthora infestans</name>
    <name type="common">Potato late blight agent</name>
    <name type="synonym">Botrytis infestans</name>
    <dbReference type="NCBI Taxonomy" id="4787"/>
    <lineage>
        <taxon>Eukaryota</taxon>
        <taxon>Sar</taxon>
        <taxon>Stramenopiles</taxon>
        <taxon>Oomycota</taxon>
        <taxon>Peronosporomycetes</taxon>
        <taxon>Peronosporales</taxon>
        <taxon>Peronosporaceae</taxon>
        <taxon>Phytophthora</taxon>
    </lineage>
</organism>
<dbReference type="AlphaFoldDB" id="A0A8S9U2B0"/>
<sequence length="59" mass="6942">MPLCVDGHLDVVSEFCEKAPLDLLARQHHKRLEHLYYYRVHHPKAGAEFYRARLMLVPA</sequence>
<dbReference type="EMBL" id="JAACNO010002188">
    <property type="protein sequence ID" value="KAF4135245.1"/>
    <property type="molecule type" value="Genomic_DNA"/>
</dbReference>
<comment type="caution">
    <text evidence="1">The sequence shown here is derived from an EMBL/GenBank/DDBJ whole genome shotgun (WGS) entry which is preliminary data.</text>
</comment>
<gene>
    <name evidence="1" type="ORF">GN958_ATG15564</name>
</gene>
<evidence type="ECO:0000313" key="2">
    <source>
        <dbReference type="Proteomes" id="UP000704712"/>
    </source>
</evidence>